<sequence>MNPYQYLNKTYLTSTFFSICESISSISCSSYEEPLQKDDSQQLPSFSSSDILLNFFKNRPLPSTSLPPFTSPSAVIDLFNSVEKENQPLLLVLRSLFKEINQFKLPQTSMIFQGPLLLHLLNQAGYLHDLFNRQGLPLPLEQKDLLDDPELSLLFAECLITVQNTTQLIQLAHFLNVQFHIESTISKNTLTAEFKKEDGTCVILKITTEKHPLQNAIALDLQDHFANQSDSMPLLVQDSNPWDRLVLELTRCMQPKNWIDCILQYSYGKRAPDQQGINAIKQDYVNRLPCDNRGAQCAQDLIQVCRASQISNGDAFFTIALQLLVSTDLNESEKNTCLKKLIFHLETLSPITDPTLVSLLKSCRNKNPFSIIQSFMEIAAIQAALRHSDRYRTTLTWSGEELHLRLSFGKTGAFILLPFDPKGALMNLTDRQLSSNCYTLFLELTESLGKPRIKDLQADFILSSSALAETLDSLARTENPLLCHLALHWACFQGKELPFNRNHLAKILIAGFSSPMNRKASLQLLEALSSSQISLPSNLTKTLEPLLKSTKYPSIKIIRNCVKTAFLNDKTVGFLTYDLWKEEVYEAETLSNSQFDEGKKLLQSLLSSCQWRQTIEILGILSKKTPQWTNDVIEIYIQIFNLLPAVTSAAEKDDSMTRLARQLENTLKKHKEAVKTPSSLSVPLREMIKHCIGIGENKIACNFLMYAIEWNLFDDHFASMTEKVLRILYKKGGIDHFILAAKILKSSMAYLSSHDLKTCGKLIASWISKMEFNSDSTPLFIEAIEKEGLLSSFHSSVSQKQKSEFYETIYKALAESADPPKLLKAMIAWMAHSAEHSIDLHSPKGYLEKLEQLLLQLKRCTCYNTLESTLFLLKKLPNEKKLTDSEQKKRAELHFQLLTRAYLIAPDTLSPKAHLSYFISQTAVFEGYGELVQLLKKAQK</sequence>
<protein>
    <submittedName>
        <fullName evidence="1">Uncharacterized protein</fullName>
    </submittedName>
</protein>
<proteinExistence type="predicted"/>
<dbReference type="AlphaFoldDB" id="D6YSP9"/>
<reference evidence="1 2" key="1">
    <citation type="journal article" date="2010" name="PLoS ONE">
        <title>The Waddlia genome: a window into chlamydial biology.</title>
        <authorList>
            <person name="Bertelli C."/>
            <person name="Collyn F."/>
            <person name="Croxatto A."/>
            <person name="Ruckert C."/>
            <person name="Polkinghorne A."/>
            <person name="Kebbi-Beghdadi C."/>
            <person name="Goesmann A."/>
            <person name="Vaughan L."/>
            <person name="Greub G."/>
        </authorList>
    </citation>
    <scope>NUCLEOTIDE SEQUENCE [LARGE SCALE GENOMIC DNA]</scope>
    <source>
        <strain evidence="2">ATCC VR-1470 / WSU 86-1044</strain>
    </source>
</reference>
<dbReference type="RefSeq" id="WP_013182796.1">
    <property type="nucleotide sequence ID" value="NC_014225.1"/>
</dbReference>
<dbReference type="HOGENOM" id="CLU_312137_0_0_0"/>
<gene>
    <name evidence="1" type="ordered locus">wcw_1753</name>
</gene>
<organism evidence="1 2">
    <name type="scientific">Waddlia chondrophila (strain ATCC VR-1470 / WSU 86-1044)</name>
    <dbReference type="NCBI Taxonomy" id="716544"/>
    <lineage>
        <taxon>Bacteria</taxon>
        <taxon>Pseudomonadati</taxon>
        <taxon>Chlamydiota</taxon>
        <taxon>Chlamydiia</taxon>
        <taxon>Parachlamydiales</taxon>
        <taxon>Waddliaceae</taxon>
        <taxon>Waddlia</taxon>
    </lineage>
</organism>
<name>D6YSP9_WADCW</name>
<evidence type="ECO:0000313" key="2">
    <source>
        <dbReference type="Proteomes" id="UP000001505"/>
    </source>
</evidence>
<evidence type="ECO:0000313" key="1">
    <source>
        <dbReference type="EMBL" id="ADI39094.1"/>
    </source>
</evidence>
<keyword evidence="2" id="KW-1185">Reference proteome</keyword>
<dbReference type="Proteomes" id="UP000001505">
    <property type="component" value="Chromosome"/>
</dbReference>
<dbReference type="EMBL" id="CP001928">
    <property type="protein sequence ID" value="ADI39094.1"/>
    <property type="molecule type" value="Genomic_DNA"/>
</dbReference>
<dbReference type="KEGG" id="wch:wcw_1753"/>
<accession>D6YSP9</accession>